<dbReference type="InterPro" id="IPR013087">
    <property type="entry name" value="Znf_C2H2_type"/>
</dbReference>
<dbReference type="Pfam" id="PF10453">
    <property type="entry name" value="NUFIP1"/>
    <property type="match status" value="1"/>
</dbReference>
<dbReference type="PANTHER" id="PTHR13309">
    <property type="entry name" value="NUCLEAR FRAGILE X MENTAL RETARDATION PROTEIN INTERACTING PROTEIN 1"/>
    <property type="match status" value="1"/>
</dbReference>
<dbReference type="InterPro" id="IPR039136">
    <property type="entry name" value="NUFIP1-like"/>
</dbReference>
<feature type="compositionally biased region" description="Basic residues" evidence="1">
    <location>
        <begin position="480"/>
        <end position="500"/>
    </location>
</feature>
<sequence>MGAAFNANGTTQKTGKNKFPTGKFRKSIHNRVFNGNHPPSLLAMRSRLPLPPGHLPPPRMGPMRPPAPGMRPPLPYRGGPQLRPPLPPPHMIRGLRPHAPPLPGMRPPLPPPLGMRPIFGMNIRPHMHPPILPPMRDFGSPMNIRKQGNKNRYIKRKRIRFARTKELNQPWVTEQVKAEFAKKDELLKIAKNTLQPTDWATYRGQRDKCNEIYAAAKLEYIGQHPEEGLTMTDENICNSSEEEEDLDYNTTNCEMCDREFQTNFQYRKHMSEHKICGIDNCPFTAHEKIVEKHIEMQHCTGLYDKIKSVVTPEDIAKWIADRKKKYPTKQNIERRYQQQKEMLERGERLKRNPRKFDHKNKTRFTLPQKPQTKKIIKKRKVAAPSTSLIQDKSDWNGNLCPFGGTSQLYQQDVVQEVEDFDDSEWVQNASVPETSLNNALGSLMSAYNSETDDEAPIEQKISKTSEFPTPAVSQLDNKTTPKRKRKRVTRKKKPNSKKAKVSGTNQEDLSHVPDRPIPVYRKRRVTLLERLLANEIVNERNVLLQCVRYVVANNFFVKKNCENASEAGDN</sequence>
<keyword evidence="4" id="KW-1185">Reference proteome</keyword>
<dbReference type="AlphaFoldDB" id="A0AAN7P8D3"/>
<accession>A0AAN7P8D3</accession>
<feature type="region of interest" description="Disordered" evidence="1">
    <location>
        <begin position="451"/>
        <end position="513"/>
    </location>
</feature>
<dbReference type="PANTHER" id="PTHR13309:SF0">
    <property type="entry name" value="FMR1-INTERACTING PROTEIN NUFIP1"/>
    <property type="match status" value="1"/>
</dbReference>
<feature type="compositionally biased region" description="Polar residues" evidence="1">
    <location>
        <begin position="462"/>
        <end position="477"/>
    </location>
</feature>
<evidence type="ECO:0000313" key="4">
    <source>
        <dbReference type="Proteomes" id="UP001353858"/>
    </source>
</evidence>
<gene>
    <name evidence="3" type="ORF">RN001_007185</name>
</gene>
<comment type="caution">
    <text evidence="3">The sequence shown here is derived from an EMBL/GenBank/DDBJ whole genome shotgun (WGS) entry which is preliminary data.</text>
</comment>
<evidence type="ECO:0000259" key="2">
    <source>
        <dbReference type="PROSITE" id="PS00028"/>
    </source>
</evidence>
<proteinExistence type="predicted"/>
<feature type="domain" description="C2H2-type" evidence="2">
    <location>
        <begin position="253"/>
        <end position="273"/>
    </location>
</feature>
<evidence type="ECO:0000313" key="3">
    <source>
        <dbReference type="EMBL" id="KAK4879039.1"/>
    </source>
</evidence>
<dbReference type="PROSITE" id="PS00028">
    <property type="entry name" value="ZINC_FINGER_C2H2_1"/>
    <property type="match status" value="1"/>
</dbReference>
<dbReference type="GO" id="GO:0003723">
    <property type="term" value="F:RNA binding"/>
    <property type="evidence" value="ECO:0007669"/>
    <property type="project" value="InterPro"/>
</dbReference>
<feature type="region of interest" description="Disordered" evidence="1">
    <location>
        <begin position="1"/>
        <end position="22"/>
    </location>
</feature>
<dbReference type="Proteomes" id="UP001353858">
    <property type="component" value="Unassembled WGS sequence"/>
</dbReference>
<dbReference type="GO" id="GO:0005634">
    <property type="term" value="C:nucleus"/>
    <property type="evidence" value="ECO:0007669"/>
    <property type="project" value="TreeGrafter"/>
</dbReference>
<protein>
    <recommendedName>
        <fullName evidence="2">C2H2-type domain-containing protein</fullName>
    </recommendedName>
</protein>
<dbReference type="EMBL" id="JARPUR010000003">
    <property type="protein sequence ID" value="KAK4879039.1"/>
    <property type="molecule type" value="Genomic_DNA"/>
</dbReference>
<dbReference type="InterPro" id="IPR019496">
    <property type="entry name" value="NUFIP1_cons_dom"/>
</dbReference>
<reference evidence="4" key="1">
    <citation type="submission" date="2023-01" db="EMBL/GenBank/DDBJ databases">
        <title>Key to firefly adult light organ development and bioluminescence: homeobox transcription factors regulate luciferase expression and transportation to peroxisome.</title>
        <authorList>
            <person name="Fu X."/>
        </authorList>
    </citation>
    <scope>NUCLEOTIDE SEQUENCE [LARGE SCALE GENOMIC DNA]</scope>
</reference>
<evidence type="ECO:0000256" key="1">
    <source>
        <dbReference type="SAM" id="MobiDB-lite"/>
    </source>
</evidence>
<organism evidence="3 4">
    <name type="scientific">Aquatica leii</name>
    <dbReference type="NCBI Taxonomy" id="1421715"/>
    <lineage>
        <taxon>Eukaryota</taxon>
        <taxon>Metazoa</taxon>
        <taxon>Ecdysozoa</taxon>
        <taxon>Arthropoda</taxon>
        <taxon>Hexapoda</taxon>
        <taxon>Insecta</taxon>
        <taxon>Pterygota</taxon>
        <taxon>Neoptera</taxon>
        <taxon>Endopterygota</taxon>
        <taxon>Coleoptera</taxon>
        <taxon>Polyphaga</taxon>
        <taxon>Elateriformia</taxon>
        <taxon>Elateroidea</taxon>
        <taxon>Lampyridae</taxon>
        <taxon>Luciolinae</taxon>
        <taxon>Aquatica</taxon>
    </lineage>
</organism>
<name>A0AAN7P8D3_9COLE</name>
<dbReference type="GO" id="GO:0000492">
    <property type="term" value="P:box C/D snoRNP assembly"/>
    <property type="evidence" value="ECO:0007669"/>
    <property type="project" value="TreeGrafter"/>
</dbReference>